<accession>E2PZL2</accession>
<evidence type="ECO:0000313" key="2">
    <source>
        <dbReference type="Proteomes" id="UP000002357"/>
    </source>
</evidence>
<organism evidence="1 2">
    <name type="scientific">Streptomyces clavuligerus</name>
    <dbReference type="NCBI Taxonomy" id="1901"/>
    <lineage>
        <taxon>Bacteria</taxon>
        <taxon>Bacillati</taxon>
        <taxon>Actinomycetota</taxon>
        <taxon>Actinomycetes</taxon>
        <taxon>Kitasatosporales</taxon>
        <taxon>Streptomycetaceae</taxon>
        <taxon>Streptomyces</taxon>
    </lineage>
</organism>
<proteinExistence type="predicted"/>
<keyword evidence="2" id="KW-1185">Reference proteome</keyword>
<name>E2PZL2_STRCL</name>
<dbReference type="EMBL" id="CM000913">
    <property type="protein sequence ID" value="EFG06321.1"/>
    <property type="molecule type" value="Genomic_DNA"/>
</dbReference>
<dbReference type="Proteomes" id="UP000002357">
    <property type="component" value="Chromosome"/>
</dbReference>
<sequence>LRGGKGVGLMQEGWLTGASPGGAGWGAGRLLDGMPGVRTGPRCRTSLVTGGGVRVAVTADPGAVGRLHGEMLTAAGAGRWAELAGVAGRAGGGWVVAGRGEELFVCGDLSGPPRFVCGV</sequence>
<gene>
    <name evidence="1" type="ORF">SCLAV_1242</name>
</gene>
<reference evidence="1 2" key="1">
    <citation type="journal article" date="2010" name="Genome Biol. Evol.">
        <title>The sequence of a 1.8-mb bacterial linear plasmid reveals a rich evolutionary reservoir of secondary metabolic pathways.</title>
        <authorList>
            <person name="Medema M.H."/>
            <person name="Trefzer A."/>
            <person name="Kovalchuk A."/>
            <person name="van den Berg M."/>
            <person name="Mueller U."/>
            <person name="Heijne W."/>
            <person name="Wu L."/>
            <person name="Alam M.T."/>
            <person name="Ronning C.M."/>
            <person name="Nierman W.C."/>
            <person name="Bovenberg R.A.L."/>
            <person name="Breitling R."/>
            <person name="Takano E."/>
        </authorList>
    </citation>
    <scope>NUCLEOTIDE SEQUENCE [LARGE SCALE GENOMIC DNA]</scope>
    <source>
        <strain evidence="2">ATCC 27064 / DSM 738 / JCM 4710 / NBRC 13307 / NCIMB 12785 / NRRL 3585 / VKM Ac-602</strain>
    </source>
</reference>
<dbReference type="AlphaFoldDB" id="E2PZL2"/>
<protein>
    <submittedName>
        <fullName evidence="1">Uncharacterized protein</fullName>
    </submittedName>
</protein>
<evidence type="ECO:0000313" key="1">
    <source>
        <dbReference type="EMBL" id="EFG06321.1"/>
    </source>
</evidence>
<feature type="non-terminal residue" evidence="1">
    <location>
        <position position="1"/>
    </location>
</feature>